<evidence type="ECO:0000313" key="7">
    <source>
        <dbReference type="Proteomes" id="UP000241818"/>
    </source>
</evidence>
<dbReference type="Gene3D" id="3.50.50.60">
    <property type="entry name" value="FAD/NAD(P)-binding domain"/>
    <property type="match status" value="2"/>
</dbReference>
<dbReference type="STRING" id="857342.A0A2T3ARP2"/>
<accession>A0A2T3ARP2</accession>
<dbReference type="GO" id="GO:0050660">
    <property type="term" value="F:flavin adenine dinucleotide binding"/>
    <property type="evidence" value="ECO:0007669"/>
    <property type="project" value="InterPro"/>
</dbReference>
<comment type="similarity">
    <text evidence="1">Belongs to the FAD-binding monooxygenase family.</text>
</comment>
<dbReference type="Pfam" id="PF00743">
    <property type="entry name" value="FMO-like"/>
    <property type="match status" value="1"/>
</dbReference>
<evidence type="ECO:0000256" key="3">
    <source>
        <dbReference type="ARBA" id="ARBA00022827"/>
    </source>
</evidence>
<dbReference type="GO" id="GO:0004499">
    <property type="term" value="F:N,N-dimethylaniline monooxygenase activity"/>
    <property type="evidence" value="ECO:0007669"/>
    <property type="project" value="InterPro"/>
</dbReference>
<dbReference type="AlphaFoldDB" id="A0A2T3ARP2"/>
<keyword evidence="3" id="KW-0274">FAD</keyword>
<gene>
    <name evidence="6" type="ORF">M430DRAFT_45134</name>
</gene>
<proteinExistence type="inferred from homology"/>
<keyword evidence="4" id="KW-0560">Oxidoreductase</keyword>
<dbReference type="PANTHER" id="PTHR42877">
    <property type="entry name" value="L-ORNITHINE N(5)-MONOOXYGENASE-RELATED"/>
    <property type="match status" value="1"/>
</dbReference>
<evidence type="ECO:0000313" key="6">
    <source>
        <dbReference type="EMBL" id="PSS09002.1"/>
    </source>
</evidence>
<dbReference type="InParanoid" id="A0A2T3ARP2"/>
<dbReference type="OrthoDB" id="74360at2759"/>
<name>A0A2T3ARP2_AMORE</name>
<dbReference type="PANTHER" id="PTHR42877:SF12">
    <property type="entry name" value="MONOOXYGENASE"/>
    <property type="match status" value="1"/>
</dbReference>
<protein>
    <recommendedName>
        <fullName evidence="8">FAD/NAD(P)-binding domain-containing protein</fullName>
    </recommendedName>
</protein>
<evidence type="ECO:0000256" key="1">
    <source>
        <dbReference type="ARBA" id="ARBA00010139"/>
    </source>
</evidence>
<evidence type="ECO:0000256" key="4">
    <source>
        <dbReference type="ARBA" id="ARBA00023002"/>
    </source>
</evidence>
<feature type="region of interest" description="Disordered" evidence="5">
    <location>
        <begin position="1"/>
        <end position="23"/>
    </location>
</feature>
<dbReference type="GO" id="GO:0050661">
    <property type="term" value="F:NADP binding"/>
    <property type="evidence" value="ECO:0007669"/>
    <property type="project" value="InterPro"/>
</dbReference>
<dbReference type="SUPFAM" id="SSF51905">
    <property type="entry name" value="FAD/NAD(P)-binding domain"/>
    <property type="match status" value="2"/>
</dbReference>
<keyword evidence="7" id="KW-1185">Reference proteome</keyword>
<dbReference type="Proteomes" id="UP000241818">
    <property type="component" value="Unassembled WGS sequence"/>
</dbReference>
<dbReference type="EMBL" id="KZ679017">
    <property type="protein sequence ID" value="PSS09002.1"/>
    <property type="molecule type" value="Genomic_DNA"/>
</dbReference>
<dbReference type="RefSeq" id="XP_024717300.1">
    <property type="nucleotide sequence ID" value="XM_024867742.1"/>
</dbReference>
<evidence type="ECO:0008006" key="8">
    <source>
        <dbReference type="Google" id="ProtNLM"/>
    </source>
</evidence>
<dbReference type="InterPro" id="IPR051209">
    <property type="entry name" value="FAD-bind_Monooxygenase_sf"/>
</dbReference>
<evidence type="ECO:0000256" key="2">
    <source>
        <dbReference type="ARBA" id="ARBA00022630"/>
    </source>
</evidence>
<dbReference type="InterPro" id="IPR036188">
    <property type="entry name" value="FAD/NAD-bd_sf"/>
</dbReference>
<sequence length="720" mass="79921">MLTAPSVFLGGLPSGATREGRPSQRSFMQLAGQNQHRASTIMSTRMMHMHKARSRDNNQPSCHQLWEALVVLWRHYMRLPSAGRVQLLKHSPHWDSGAWTGHSESLYKTRLELQPRTLQDFCHKIIYTTGLLSSPDSIGPTINSLLRQMMGSLNENEGSGAEGPYVVRDEPLGTLRPVRIVTIGAGVSGINMIRTLKLNTSNFEHVVYEKNPGIGGTWFENRYPGCACDVPSHNYQFSHTPNPGWSALFSEAAEIQRYLQHVCDKHGLNGYIKLSHSVIHAQWDEGSGKWILKVRDEVTGTVFEDRCDFLLDASGILNNWKWPAIKGLDTFKGDLIHSANWPKDFDYKDKTVAVIGNGSSGVQIVPALQPDVKKLVHFFRTPTWIAPPHTQVMAASPAAPLLASIKMDSQGKFTESQIEEFKTDPVKYATFVKTVEAIVNSRFKSLIKGTIEADMARKITAQYMAHALNQDPALVKSLIPDFPVGCRRLTPGVGYLAALGQENVRVVNDEIQEVCPEGIKLASGEIIALDAIVCATGFNVSFVPRFPMIGEFGNLQDIWKKSLPASYMSCMVPGMPNYFTFLGPNAPIGHGSVLTITEHLAKYITKVIMKCQVEGIISVRPSAAAVEDFSAHIATFMPRTAWAAPCSSWFKGGTTDGPVTALHPGSRIHWFHMLENPRWEDFDWKSASRNRFAYLGNGFSTKEAPGQNSTWYLDDPDALW</sequence>
<dbReference type="InterPro" id="IPR020946">
    <property type="entry name" value="Flavin_mOase-like"/>
</dbReference>
<keyword evidence="2" id="KW-0285">Flavoprotein</keyword>
<organism evidence="6 7">
    <name type="scientific">Amorphotheca resinae ATCC 22711</name>
    <dbReference type="NCBI Taxonomy" id="857342"/>
    <lineage>
        <taxon>Eukaryota</taxon>
        <taxon>Fungi</taxon>
        <taxon>Dikarya</taxon>
        <taxon>Ascomycota</taxon>
        <taxon>Pezizomycotina</taxon>
        <taxon>Leotiomycetes</taxon>
        <taxon>Helotiales</taxon>
        <taxon>Amorphothecaceae</taxon>
        <taxon>Amorphotheca</taxon>
    </lineage>
</organism>
<reference evidence="6 7" key="1">
    <citation type="journal article" date="2018" name="New Phytol.">
        <title>Comparative genomics and transcriptomics depict ericoid mycorrhizal fungi as versatile saprotrophs and plant mutualists.</title>
        <authorList>
            <person name="Martino E."/>
            <person name="Morin E."/>
            <person name="Grelet G.A."/>
            <person name="Kuo A."/>
            <person name="Kohler A."/>
            <person name="Daghino S."/>
            <person name="Barry K.W."/>
            <person name="Cichocki N."/>
            <person name="Clum A."/>
            <person name="Dockter R.B."/>
            <person name="Hainaut M."/>
            <person name="Kuo R.C."/>
            <person name="LaButti K."/>
            <person name="Lindahl B.D."/>
            <person name="Lindquist E.A."/>
            <person name="Lipzen A."/>
            <person name="Khouja H.R."/>
            <person name="Magnuson J."/>
            <person name="Murat C."/>
            <person name="Ohm R.A."/>
            <person name="Singer S.W."/>
            <person name="Spatafora J.W."/>
            <person name="Wang M."/>
            <person name="Veneault-Fourrey C."/>
            <person name="Henrissat B."/>
            <person name="Grigoriev I.V."/>
            <person name="Martin F.M."/>
            <person name="Perotto S."/>
        </authorList>
    </citation>
    <scope>NUCLEOTIDE SEQUENCE [LARGE SCALE GENOMIC DNA]</scope>
    <source>
        <strain evidence="6 7">ATCC 22711</strain>
    </source>
</reference>
<dbReference type="GeneID" id="36575823"/>
<evidence type="ECO:0000256" key="5">
    <source>
        <dbReference type="SAM" id="MobiDB-lite"/>
    </source>
</evidence>